<dbReference type="RefSeq" id="WP_013219916.1">
    <property type="nucleotide sequence ID" value="NC_014315.1"/>
</dbReference>
<dbReference type="AlphaFoldDB" id="D8K4B6"/>
<dbReference type="InterPro" id="IPR002881">
    <property type="entry name" value="DUF58"/>
</dbReference>
<feature type="domain" description="DUF58" evidence="1">
    <location>
        <begin position="51"/>
        <end position="263"/>
    </location>
</feature>
<sequence length="304" mass="34051">MSARVTIALEDLLLLKAEARGYSLLPRQPVGSLLAGRHASRLRGRGLTFEELRHYRPGDDIRLIDWKATARLRSPQVRVYTEERERPVLLVVDQRLPMFFGSRRAMKSVAAAELAALGAWRALGSGDRVGGLVFNENELVEICPHRSQTRVLRLFHEIVRLNHHLASENQASGKIMLNHALKGAFRVAKHDHLIVLISDLDGADDETQRLATGLAAHNDILVIAVYDPLGISLTGSPGMLASDRGRVWDVPDRPTFAKDFQEAFQRRLDKWKDIFRALQVPVLPISTARPAAEQVRTLLGKRPR</sequence>
<name>D8K4B6_NITWC</name>
<dbReference type="Pfam" id="PF01882">
    <property type="entry name" value="DUF58"/>
    <property type="match status" value="1"/>
</dbReference>
<accession>D8K4B6</accession>
<evidence type="ECO:0000259" key="1">
    <source>
        <dbReference type="Pfam" id="PF01882"/>
    </source>
</evidence>
<dbReference type="OrthoDB" id="9776116at2"/>
<dbReference type="PANTHER" id="PTHR33608:SF12">
    <property type="entry name" value="DUF58 DOMAIN-CONTAINING PROTEIN"/>
    <property type="match status" value="1"/>
</dbReference>
<dbReference type="KEGG" id="nwa:Nwat_0867"/>
<evidence type="ECO:0000313" key="2">
    <source>
        <dbReference type="EMBL" id="ADJ27813.1"/>
    </source>
</evidence>
<proteinExistence type="predicted"/>
<dbReference type="Proteomes" id="UP000000393">
    <property type="component" value="Chromosome"/>
</dbReference>
<gene>
    <name evidence="2" type="ordered locus">Nwat_0867</name>
</gene>
<dbReference type="PANTHER" id="PTHR33608">
    <property type="entry name" value="BLL2464 PROTEIN"/>
    <property type="match status" value="1"/>
</dbReference>
<dbReference type="EMBL" id="CP002086">
    <property type="protein sequence ID" value="ADJ27813.1"/>
    <property type="molecule type" value="Genomic_DNA"/>
</dbReference>
<dbReference type="STRING" id="105559.Nwat_0867"/>
<reference evidence="2 3" key="1">
    <citation type="submission" date="2010-06" db="EMBL/GenBank/DDBJ databases">
        <title>Complete sequence of chromosome of Nitrosococcus watsoni C-113.</title>
        <authorList>
            <consortium name="US DOE Joint Genome Institute"/>
            <person name="Lucas S."/>
            <person name="Copeland A."/>
            <person name="Lapidus A."/>
            <person name="Cheng J.-F."/>
            <person name="Bruce D."/>
            <person name="Goodwin L."/>
            <person name="Pitluck S."/>
            <person name="Malfatti S.A."/>
            <person name="Chain P.S.G."/>
            <person name="Land M."/>
            <person name="Hauser L."/>
            <person name="Kyrpides N."/>
            <person name="Ivanova N."/>
            <person name="Cambell M.A."/>
            <person name="Heidelberg J.F."/>
            <person name="Klotz M.G."/>
            <person name="Woyke T."/>
        </authorList>
    </citation>
    <scope>NUCLEOTIDE SEQUENCE [LARGE SCALE GENOMIC DNA]</scope>
    <source>
        <strain evidence="2 3">C-113</strain>
    </source>
</reference>
<dbReference type="HOGENOM" id="CLU_054927_1_0_6"/>
<keyword evidence="3" id="KW-1185">Reference proteome</keyword>
<organism evidence="2 3">
    <name type="scientific">Nitrosococcus watsoni (strain C-113)</name>
    <dbReference type="NCBI Taxonomy" id="105559"/>
    <lineage>
        <taxon>Bacteria</taxon>
        <taxon>Pseudomonadati</taxon>
        <taxon>Pseudomonadota</taxon>
        <taxon>Gammaproteobacteria</taxon>
        <taxon>Chromatiales</taxon>
        <taxon>Chromatiaceae</taxon>
        <taxon>Nitrosococcus</taxon>
    </lineage>
</organism>
<protein>
    <recommendedName>
        <fullName evidence="1">DUF58 domain-containing protein</fullName>
    </recommendedName>
</protein>
<dbReference type="eggNOG" id="COG1721">
    <property type="taxonomic scope" value="Bacteria"/>
</dbReference>
<evidence type="ECO:0000313" key="3">
    <source>
        <dbReference type="Proteomes" id="UP000000393"/>
    </source>
</evidence>